<keyword evidence="3" id="KW-1185">Reference proteome</keyword>
<name>A0A1H3W6V8_9BACT</name>
<dbReference type="STRING" id="37625.SAMN05660420_00507"/>
<evidence type="ECO:0000313" key="2">
    <source>
        <dbReference type="EMBL" id="SDZ82817.1"/>
    </source>
</evidence>
<evidence type="ECO:0000256" key="1">
    <source>
        <dbReference type="ARBA" id="ARBA00022801"/>
    </source>
</evidence>
<dbReference type="PANTHER" id="PTHR43316:SF3">
    <property type="entry name" value="HALOACID DEHALOGENASE, TYPE II (AFU_ORTHOLOGUE AFUA_2G07750)-RELATED"/>
    <property type="match status" value="1"/>
</dbReference>
<dbReference type="PANTHER" id="PTHR43316">
    <property type="entry name" value="HYDROLASE, HALOACID DELAHOGENASE-RELATED"/>
    <property type="match status" value="1"/>
</dbReference>
<reference evidence="2 3" key="1">
    <citation type="submission" date="2016-10" db="EMBL/GenBank/DDBJ databases">
        <authorList>
            <person name="de Groot N.N."/>
        </authorList>
    </citation>
    <scope>NUCLEOTIDE SEQUENCE [LARGE SCALE GENOMIC DNA]</scope>
    <source>
        <strain evidence="2 3">DSM 7343</strain>
    </source>
</reference>
<dbReference type="SUPFAM" id="SSF56784">
    <property type="entry name" value="HAD-like"/>
    <property type="match status" value="1"/>
</dbReference>
<proteinExistence type="predicted"/>
<dbReference type="InterPro" id="IPR006439">
    <property type="entry name" value="HAD-SF_hydro_IA"/>
</dbReference>
<dbReference type="SFLD" id="SFLDG01129">
    <property type="entry name" value="C1.5:_HAD__Beta-PGM__Phosphata"/>
    <property type="match status" value="1"/>
</dbReference>
<dbReference type="Proteomes" id="UP000199409">
    <property type="component" value="Unassembled WGS sequence"/>
</dbReference>
<dbReference type="SFLD" id="SFLDS00003">
    <property type="entry name" value="Haloacid_Dehalogenase"/>
    <property type="match status" value="1"/>
</dbReference>
<dbReference type="RefSeq" id="WP_175498242.1">
    <property type="nucleotide sequence ID" value="NZ_FNQN01000001.1"/>
</dbReference>
<sequence>MSKTRQKNAIKAVLFDLDGTLLRAQMREFIPRYLRALSAYCADTVAPEKFAKTLHGIIRDLIHTEGDGLRTNEERVYSKVDNDLAISESKMRECLAQFEKNDLPGLQSFIRPIPLAKQIIKDCHAAGVPLVLATNPVFPMFMIKARMQWAELEEESFAFMTSYENSYYCKPQSGYFEGIAAQLGLASENCLMVGNDINHDLAAGATGMKTYLVDTWLVDRDGPEWPCENRGDHSSLQKFLQQELDY</sequence>
<dbReference type="GO" id="GO:0016787">
    <property type="term" value="F:hydrolase activity"/>
    <property type="evidence" value="ECO:0007669"/>
    <property type="project" value="UniProtKB-KW"/>
</dbReference>
<dbReference type="InterPro" id="IPR023214">
    <property type="entry name" value="HAD_sf"/>
</dbReference>
<dbReference type="AlphaFoldDB" id="A0A1H3W6V8"/>
<dbReference type="EMBL" id="FNQN01000001">
    <property type="protein sequence ID" value="SDZ82817.1"/>
    <property type="molecule type" value="Genomic_DNA"/>
</dbReference>
<dbReference type="Pfam" id="PF00702">
    <property type="entry name" value="Hydrolase"/>
    <property type="match status" value="1"/>
</dbReference>
<dbReference type="Gene3D" id="3.40.50.1000">
    <property type="entry name" value="HAD superfamily/HAD-like"/>
    <property type="match status" value="1"/>
</dbReference>
<dbReference type="PRINTS" id="PR00413">
    <property type="entry name" value="HADHALOGNASE"/>
</dbReference>
<keyword evidence="1" id="KW-0378">Hydrolase</keyword>
<organism evidence="2 3">
    <name type="scientific">Desulfuromusa kysingii</name>
    <dbReference type="NCBI Taxonomy" id="37625"/>
    <lineage>
        <taxon>Bacteria</taxon>
        <taxon>Pseudomonadati</taxon>
        <taxon>Thermodesulfobacteriota</taxon>
        <taxon>Desulfuromonadia</taxon>
        <taxon>Desulfuromonadales</taxon>
        <taxon>Geopsychrobacteraceae</taxon>
        <taxon>Desulfuromusa</taxon>
    </lineage>
</organism>
<evidence type="ECO:0000313" key="3">
    <source>
        <dbReference type="Proteomes" id="UP000199409"/>
    </source>
</evidence>
<protein>
    <submittedName>
        <fullName evidence="2">Phosphoglycolate phosphatase, HAD superfamily</fullName>
    </submittedName>
</protein>
<gene>
    <name evidence="2" type="ORF">SAMN05660420_00507</name>
</gene>
<dbReference type="InterPro" id="IPR051540">
    <property type="entry name" value="S-2-haloacid_dehalogenase"/>
</dbReference>
<dbReference type="InterPro" id="IPR036412">
    <property type="entry name" value="HAD-like_sf"/>
</dbReference>
<accession>A0A1H3W6V8</accession>